<evidence type="ECO:0000256" key="1">
    <source>
        <dbReference type="SAM" id="MobiDB-lite"/>
    </source>
</evidence>
<feature type="non-terminal residue" evidence="2">
    <location>
        <position position="1"/>
    </location>
</feature>
<dbReference type="GeneID" id="94428689"/>
<organism evidence="2 3">
    <name type="scientific">Cystoisospora suis</name>
    <dbReference type="NCBI Taxonomy" id="483139"/>
    <lineage>
        <taxon>Eukaryota</taxon>
        <taxon>Sar</taxon>
        <taxon>Alveolata</taxon>
        <taxon>Apicomplexa</taxon>
        <taxon>Conoidasida</taxon>
        <taxon>Coccidia</taxon>
        <taxon>Eucoccidiorida</taxon>
        <taxon>Eimeriorina</taxon>
        <taxon>Sarcocystidae</taxon>
        <taxon>Cystoisospora</taxon>
    </lineage>
</organism>
<dbReference type="EMBL" id="MIGC01002565">
    <property type="protein sequence ID" value="PHJ20867.1"/>
    <property type="molecule type" value="Genomic_DNA"/>
</dbReference>
<feature type="non-terminal residue" evidence="2">
    <location>
        <position position="41"/>
    </location>
</feature>
<evidence type="ECO:0000313" key="2">
    <source>
        <dbReference type="EMBL" id="PHJ20867.1"/>
    </source>
</evidence>
<reference evidence="2 3" key="1">
    <citation type="journal article" date="2017" name="Int. J. Parasitol.">
        <title>The genome of the protozoan parasite Cystoisospora suis and a reverse vaccinology approach to identify vaccine candidates.</title>
        <authorList>
            <person name="Palmieri N."/>
            <person name="Shrestha A."/>
            <person name="Ruttkowski B."/>
            <person name="Beck T."/>
            <person name="Vogl C."/>
            <person name="Tomley F."/>
            <person name="Blake D.P."/>
            <person name="Joachim A."/>
        </authorList>
    </citation>
    <scope>NUCLEOTIDE SEQUENCE [LARGE SCALE GENOMIC DNA]</scope>
    <source>
        <strain evidence="2 3">Wien I</strain>
    </source>
</reference>
<dbReference type="AlphaFoldDB" id="A0A2C6KU95"/>
<dbReference type="RefSeq" id="XP_067922552.1">
    <property type="nucleotide sequence ID" value="XM_068065478.1"/>
</dbReference>
<comment type="caution">
    <text evidence="2">The sequence shown here is derived from an EMBL/GenBank/DDBJ whole genome shotgun (WGS) entry which is preliminary data.</text>
</comment>
<evidence type="ECO:0000313" key="3">
    <source>
        <dbReference type="Proteomes" id="UP000221165"/>
    </source>
</evidence>
<proteinExistence type="predicted"/>
<sequence>TQCERPKPLLSPQNKSVHKKGSPMAFPVLRRVSHSHSIPPK</sequence>
<keyword evidence="3" id="KW-1185">Reference proteome</keyword>
<dbReference type="Proteomes" id="UP000221165">
    <property type="component" value="Unassembled WGS sequence"/>
</dbReference>
<gene>
    <name evidence="2" type="ORF">CSUI_005301</name>
</gene>
<protein>
    <submittedName>
        <fullName evidence="2">Uncharacterized protein</fullName>
    </submittedName>
</protein>
<dbReference type="VEuPathDB" id="ToxoDB:CSUI_005301"/>
<accession>A0A2C6KU95</accession>
<name>A0A2C6KU95_9APIC</name>
<feature type="region of interest" description="Disordered" evidence="1">
    <location>
        <begin position="1"/>
        <end position="41"/>
    </location>
</feature>